<evidence type="ECO:0000313" key="9">
    <source>
        <dbReference type="Proteomes" id="UP000830116"/>
    </source>
</evidence>
<dbReference type="Gene3D" id="3.60.21.10">
    <property type="match status" value="1"/>
</dbReference>
<reference evidence="8" key="1">
    <citation type="submission" date="2022-03" db="EMBL/GenBank/DDBJ databases">
        <title>Genome Identification and Characterization of new species Bdellovibrio reynosense LBG001 sp. nov. from a Mexico soil sample.</title>
        <authorList>
            <person name="Camilli A."/>
            <person name="Ajao Y."/>
            <person name="Guo X."/>
        </authorList>
    </citation>
    <scope>NUCLEOTIDE SEQUENCE</scope>
    <source>
        <strain evidence="8">LBG001</strain>
    </source>
</reference>
<accession>A0ABY4CBG7</accession>
<evidence type="ECO:0000256" key="6">
    <source>
        <dbReference type="ARBA" id="ARBA00023211"/>
    </source>
</evidence>
<evidence type="ECO:0000256" key="1">
    <source>
        <dbReference type="ARBA" id="ARBA00022475"/>
    </source>
</evidence>
<gene>
    <name evidence="8" type="ORF">MNR06_15200</name>
</gene>
<protein>
    <submittedName>
        <fullName evidence="8">UDP-2,3-diacylglucosamine diphosphatase</fullName>
    </submittedName>
</protein>
<evidence type="ECO:0000313" key="8">
    <source>
        <dbReference type="EMBL" id="UOF01046.1"/>
    </source>
</evidence>
<evidence type="ECO:0000256" key="4">
    <source>
        <dbReference type="ARBA" id="ARBA00022801"/>
    </source>
</evidence>
<evidence type="ECO:0000259" key="7">
    <source>
        <dbReference type="Pfam" id="PF00149"/>
    </source>
</evidence>
<dbReference type="SUPFAM" id="SSF56300">
    <property type="entry name" value="Metallo-dependent phosphatases"/>
    <property type="match status" value="1"/>
</dbReference>
<dbReference type="EMBL" id="CP093442">
    <property type="protein sequence ID" value="UOF01046.1"/>
    <property type="molecule type" value="Genomic_DNA"/>
</dbReference>
<dbReference type="PANTHER" id="PTHR34990">
    <property type="entry name" value="UDP-2,3-DIACYLGLUCOSAMINE HYDROLASE-RELATED"/>
    <property type="match status" value="1"/>
</dbReference>
<dbReference type="Pfam" id="PF00149">
    <property type="entry name" value="Metallophos"/>
    <property type="match status" value="1"/>
</dbReference>
<evidence type="ECO:0000256" key="2">
    <source>
        <dbReference type="ARBA" id="ARBA00022519"/>
    </source>
</evidence>
<evidence type="ECO:0000256" key="5">
    <source>
        <dbReference type="ARBA" id="ARBA00023136"/>
    </source>
</evidence>
<keyword evidence="2" id="KW-0997">Cell inner membrane</keyword>
<dbReference type="RefSeq" id="WP_243537291.1">
    <property type="nucleotide sequence ID" value="NZ_CP093442.1"/>
</dbReference>
<evidence type="ECO:0000256" key="3">
    <source>
        <dbReference type="ARBA" id="ARBA00022723"/>
    </source>
</evidence>
<keyword evidence="6" id="KW-0464">Manganese</keyword>
<dbReference type="CDD" id="cd07398">
    <property type="entry name" value="MPP_YbbF-LpxH"/>
    <property type="match status" value="1"/>
</dbReference>
<dbReference type="InterPro" id="IPR004843">
    <property type="entry name" value="Calcineurin-like_PHP"/>
</dbReference>
<dbReference type="InterPro" id="IPR029052">
    <property type="entry name" value="Metallo-depent_PP-like"/>
</dbReference>
<organism evidence="8 9">
    <name type="scientific">Bdellovibrio reynosensis</name>
    <dbReference type="NCBI Taxonomy" id="2835041"/>
    <lineage>
        <taxon>Bacteria</taxon>
        <taxon>Pseudomonadati</taxon>
        <taxon>Bdellovibrionota</taxon>
        <taxon>Bdellovibrionia</taxon>
        <taxon>Bdellovibrionales</taxon>
        <taxon>Pseudobdellovibrionaceae</taxon>
        <taxon>Bdellovibrio</taxon>
    </lineage>
</organism>
<name>A0ABY4CBG7_9BACT</name>
<feature type="domain" description="Calcineurin-like phosphoesterase" evidence="7">
    <location>
        <begin position="4"/>
        <end position="206"/>
    </location>
</feature>
<keyword evidence="1" id="KW-1003">Cell membrane</keyword>
<keyword evidence="9" id="KW-1185">Reference proteome</keyword>
<proteinExistence type="predicted"/>
<keyword evidence="5" id="KW-0472">Membrane</keyword>
<keyword evidence="4" id="KW-0378">Hydrolase</keyword>
<dbReference type="PANTHER" id="PTHR34990:SF1">
    <property type="entry name" value="UDP-2,3-DIACYLGLUCOSAMINE HYDROLASE"/>
    <property type="match status" value="1"/>
</dbReference>
<keyword evidence="3" id="KW-0479">Metal-binding</keyword>
<sequence length="248" mass="28841">MEAWFLSDIHLKDAEERNGKILLRFLRSLLAQNPKQVHLFLLGDIFDLWVGGHDYFAEKFKDLVGALKDLKTAGASITFIEGNHDMHIENFFQKKLGIDVFVEAQYFKFDGITVRCEHGDKINQNDIAYKRYRAFVRNPLVKQLAIHLPGRFWNYIGEKASKKSRSISAHYRVKNEDFLITMIRDHIEVAYKQAPFDYIISGHMHVFDDHVVNVNGRPVRSVNLGSWFEETVKVFRIQNGQGSWVILD</sequence>
<dbReference type="Proteomes" id="UP000830116">
    <property type="component" value="Chromosome"/>
</dbReference>
<dbReference type="InterPro" id="IPR043461">
    <property type="entry name" value="LpxH-like"/>
</dbReference>